<organism evidence="2 3">
    <name type="scientific">Moraxella bovis</name>
    <dbReference type="NCBI Taxonomy" id="476"/>
    <lineage>
        <taxon>Bacteria</taxon>
        <taxon>Pseudomonadati</taxon>
        <taxon>Pseudomonadota</taxon>
        <taxon>Gammaproteobacteria</taxon>
        <taxon>Moraxellales</taxon>
        <taxon>Moraxellaceae</taxon>
        <taxon>Moraxella</taxon>
    </lineage>
</organism>
<dbReference type="Proteomes" id="UP001163283">
    <property type="component" value="Chromosome"/>
</dbReference>
<reference evidence="2 3" key="1">
    <citation type="journal article" date="2022" name="BMC Microbiol.">
        <title>Whole genome sequencing of Moraxella bovis strains from North America reveals two genotypes with different genetic determinants.</title>
        <authorList>
            <person name="Wynn E.L."/>
            <person name="Hille M.M."/>
            <person name="Loy J.D."/>
            <person name="Schuller G."/>
            <person name="Kuhn K.L."/>
            <person name="Dickey A.M."/>
            <person name="Bono J.L."/>
            <person name="Clawson M.L."/>
        </authorList>
    </citation>
    <scope>NUCLEOTIDE SEQUENCE [LARGE SCALE GENOMIC DNA]</scope>
    <source>
        <strain evidence="1">SAM102599</strain>
        <strain evidence="2 3">SAM57978</strain>
    </source>
</reference>
<dbReference type="AlphaFoldDB" id="A0AAQ2QAX1"/>
<evidence type="ECO:0000313" key="2">
    <source>
        <dbReference type="EMBL" id="UZA52083.1"/>
    </source>
</evidence>
<evidence type="ECO:0000313" key="3">
    <source>
        <dbReference type="Proteomes" id="UP001163283"/>
    </source>
</evidence>
<dbReference type="EMBL" id="CP087781">
    <property type="protein sequence ID" value="UZA52083.1"/>
    <property type="molecule type" value="Genomic_DNA"/>
</dbReference>
<name>A0AAQ2QAX1_MORBO</name>
<dbReference type="RefSeq" id="WP_078274950.1">
    <property type="nucleotide sequence ID" value="NZ_CP030241.1"/>
</dbReference>
<dbReference type="EMBL" id="CP087830">
    <property type="protein sequence ID" value="UZA02718.1"/>
    <property type="molecule type" value="Genomic_DNA"/>
</dbReference>
<evidence type="ECO:0000313" key="1">
    <source>
        <dbReference type="EMBL" id="UZA02718.1"/>
    </source>
</evidence>
<dbReference type="GeneID" id="77187670"/>
<keyword evidence="4" id="KW-1185">Reference proteome</keyword>
<gene>
    <name evidence="1" type="ORF">LP092_12310</name>
    <name evidence="2" type="ORF">LP129_02705</name>
</gene>
<accession>A0AAQ2QAX1</accession>
<proteinExistence type="predicted"/>
<evidence type="ECO:0000313" key="4">
    <source>
        <dbReference type="Proteomes" id="UP001163632"/>
    </source>
</evidence>
<sequence>MTALSDTWGVFYYSTGVNPKPYFEPAPKLGFFYDFLTPPPKPAPKIAFKFCCNPFKFVRIKFLHPLHHVNFITPKIPLKSLMGRACLFGLSIPTAKPPFLAKSSPFYSVKIGCNP</sequence>
<dbReference type="KEGG" id="mboi:DQF64_02305"/>
<protein>
    <submittedName>
        <fullName evidence="2">Uncharacterized protein</fullName>
    </submittedName>
</protein>
<dbReference type="Proteomes" id="UP001163632">
    <property type="component" value="Chromosome"/>
</dbReference>